<keyword evidence="3" id="KW-1185">Reference proteome</keyword>
<proteinExistence type="predicted"/>
<name>A0AAN8VPS8_9MAGN</name>
<evidence type="ECO:0000313" key="3">
    <source>
        <dbReference type="Proteomes" id="UP001370490"/>
    </source>
</evidence>
<comment type="caution">
    <text evidence="2">The sequence shown here is derived from an EMBL/GenBank/DDBJ whole genome shotgun (WGS) entry which is preliminary data.</text>
</comment>
<evidence type="ECO:0000256" key="1">
    <source>
        <dbReference type="SAM" id="MobiDB-lite"/>
    </source>
</evidence>
<gene>
    <name evidence="2" type="ORF">RJ641_035784</name>
</gene>
<dbReference type="EMBL" id="JBAMMX010000008">
    <property type="protein sequence ID" value="KAK6935629.1"/>
    <property type="molecule type" value="Genomic_DNA"/>
</dbReference>
<protein>
    <submittedName>
        <fullName evidence="2">Uncharacterized protein</fullName>
    </submittedName>
</protein>
<dbReference type="AlphaFoldDB" id="A0AAN8VPS8"/>
<dbReference type="Proteomes" id="UP001370490">
    <property type="component" value="Unassembled WGS sequence"/>
</dbReference>
<reference evidence="2 3" key="1">
    <citation type="submission" date="2023-12" db="EMBL/GenBank/DDBJ databases">
        <title>A high-quality genome assembly for Dillenia turbinata (Dilleniales).</title>
        <authorList>
            <person name="Chanderbali A."/>
        </authorList>
    </citation>
    <scope>NUCLEOTIDE SEQUENCE [LARGE SCALE GENOMIC DNA]</scope>
    <source>
        <strain evidence="2">LSX21</strain>
        <tissue evidence="2">Leaf</tissue>
    </source>
</reference>
<organism evidence="2 3">
    <name type="scientific">Dillenia turbinata</name>
    <dbReference type="NCBI Taxonomy" id="194707"/>
    <lineage>
        <taxon>Eukaryota</taxon>
        <taxon>Viridiplantae</taxon>
        <taxon>Streptophyta</taxon>
        <taxon>Embryophyta</taxon>
        <taxon>Tracheophyta</taxon>
        <taxon>Spermatophyta</taxon>
        <taxon>Magnoliopsida</taxon>
        <taxon>eudicotyledons</taxon>
        <taxon>Gunneridae</taxon>
        <taxon>Pentapetalae</taxon>
        <taxon>Dilleniales</taxon>
        <taxon>Dilleniaceae</taxon>
        <taxon>Dillenia</taxon>
    </lineage>
</organism>
<evidence type="ECO:0000313" key="2">
    <source>
        <dbReference type="EMBL" id="KAK6935629.1"/>
    </source>
</evidence>
<sequence>MQDIKPNCPTSKPKSASRKHPNPRISKCESLPKLLELKAMIGPNVDNSLIEENECVESATEKGKSTLIAIGIGINRNHCAVQVHRWSYYRL</sequence>
<feature type="region of interest" description="Disordered" evidence="1">
    <location>
        <begin position="1"/>
        <end position="26"/>
    </location>
</feature>
<accession>A0AAN8VPS8</accession>